<dbReference type="PANTHER" id="PTHR43162:SF1">
    <property type="entry name" value="PRESTALK A DIFFERENTIATION PROTEIN A"/>
    <property type="match status" value="1"/>
</dbReference>
<dbReference type="Proteomes" id="UP000516660">
    <property type="component" value="Chromosome"/>
</dbReference>
<dbReference type="Gene3D" id="3.40.50.720">
    <property type="entry name" value="NAD(P)-binding Rossmann-like Domain"/>
    <property type="match status" value="1"/>
</dbReference>
<dbReference type="RefSeq" id="WP_191146650.1">
    <property type="nucleotide sequence ID" value="NZ_CP061274.1"/>
</dbReference>
<dbReference type="KEGG" id="czh:H9X71_08180"/>
<dbReference type="PANTHER" id="PTHR43162">
    <property type="match status" value="1"/>
</dbReference>
<dbReference type="SUPFAM" id="SSF51735">
    <property type="entry name" value="NAD(P)-binding Rossmann-fold domains"/>
    <property type="match status" value="1"/>
</dbReference>
<keyword evidence="3" id="KW-1185">Reference proteome</keyword>
<accession>A0A7L7YYV5</accession>
<dbReference type="Pfam" id="PF05368">
    <property type="entry name" value="NmrA"/>
    <property type="match status" value="1"/>
</dbReference>
<reference evidence="2 3" key="1">
    <citation type="submission" date="2020-08" db="EMBL/GenBank/DDBJ databases">
        <title>Description of Clavibacter zhangzhiyonge sp. nov., a phytopathogenic actinobacterium isolated from barley seeds, causing leaf brown spot and decline.</title>
        <authorList>
            <person name="Tian Q."/>
            <person name="Chuan J."/>
            <person name="Zhao W."/>
            <person name="Li X."/>
        </authorList>
    </citation>
    <scope>NUCLEOTIDE SEQUENCE [LARGE SCALE GENOMIC DNA]</scope>
    <source>
        <strain evidence="2 3">DM1</strain>
    </source>
</reference>
<evidence type="ECO:0000313" key="3">
    <source>
        <dbReference type="Proteomes" id="UP000516660"/>
    </source>
</evidence>
<evidence type="ECO:0000259" key="1">
    <source>
        <dbReference type="Pfam" id="PF05368"/>
    </source>
</evidence>
<dbReference type="InterPro" id="IPR036291">
    <property type="entry name" value="NAD(P)-bd_dom_sf"/>
</dbReference>
<feature type="domain" description="NmrA-like" evidence="1">
    <location>
        <begin position="4"/>
        <end position="252"/>
    </location>
</feature>
<proteinExistence type="predicted"/>
<protein>
    <submittedName>
        <fullName evidence="2">NAD(P)H-binding protein</fullName>
    </submittedName>
</protein>
<sequence>MHVIAGATGRVGGATARALLGQGAEIRVLVRRAADAEDWRGRGAEAHIVDLVDRDALDLALRGCAGFFVLLPFDPSVDDLDAHADALIASIAGAVADQRVPHVVALSSGGADLPTDTGPIAGLHRLERALRSTGAIITALRPGHFQEKVADVIDTARTAGVFPVLAPTADAPVPMVAAADVGPIAAGSLLDPPAVSEAVDIVGPSWSEREVAAVLGAALGGELHVEVIEEAAWLTTLMDAGLPPHASRSLVELHHADAHGLLAPRGDRRVHVSTGIAATIEQLLAR</sequence>
<gene>
    <name evidence="2" type="ORF">H9X71_08180</name>
</gene>
<dbReference type="InterPro" id="IPR008030">
    <property type="entry name" value="NmrA-like"/>
</dbReference>
<dbReference type="Gene3D" id="3.90.25.10">
    <property type="entry name" value="UDP-galactose 4-epimerase, domain 1"/>
    <property type="match status" value="1"/>
</dbReference>
<dbReference type="EMBL" id="CP061274">
    <property type="protein sequence ID" value="QOD42626.1"/>
    <property type="molecule type" value="Genomic_DNA"/>
</dbReference>
<name>A0A7L7YYV5_9MICO</name>
<dbReference type="InterPro" id="IPR051604">
    <property type="entry name" value="Ergot_Alk_Oxidoreductase"/>
</dbReference>
<dbReference type="AlphaFoldDB" id="A0A7L7YYV5"/>
<organism evidence="2 3">
    <name type="scientific">Clavibacter zhangzhiyongii</name>
    <dbReference type="NCBI Taxonomy" id="2768071"/>
    <lineage>
        <taxon>Bacteria</taxon>
        <taxon>Bacillati</taxon>
        <taxon>Actinomycetota</taxon>
        <taxon>Actinomycetes</taxon>
        <taxon>Micrococcales</taxon>
        <taxon>Microbacteriaceae</taxon>
        <taxon>Clavibacter</taxon>
    </lineage>
</organism>
<evidence type="ECO:0000313" key="2">
    <source>
        <dbReference type="EMBL" id="QOD42626.1"/>
    </source>
</evidence>